<dbReference type="PANTHER" id="PTHR42861">
    <property type="entry name" value="CALCIUM-TRANSPORTING ATPASE"/>
    <property type="match status" value="1"/>
</dbReference>
<dbReference type="InterPro" id="IPR059000">
    <property type="entry name" value="ATPase_P-type_domA"/>
</dbReference>
<feature type="transmembrane region" description="Helical" evidence="10">
    <location>
        <begin position="850"/>
        <end position="868"/>
    </location>
</feature>
<dbReference type="SUPFAM" id="SSF56784">
    <property type="entry name" value="HAD-like"/>
    <property type="match status" value="1"/>
</dbReference>
<feature type="transmembrane region" description="Helical" evidence="10">
    <location>
        <begin position="888"/>
        <end position="906"/>
    </location>
</feature>
<dbReference type="Pfam" id="PF00122">
    <property type="entry name" value="E1-E2_ATPase"/>
    <property type="match status" value="1"/>
</dbReference>
<evidence type="ECO:0000256" key="1">
    <source>
        <dbReference type="ARBA" id="ARBA00004141"/>
    </source>
</evidence>
<evidence type="ECO:0000256" key="9">
    <source>
        <dbReference type="SAM" id="MobiDB-lite"/>
    </source>
</evidence>
<feature type="transmembrane region" description="Helical" evidence="10">
    <location>
        <begin position="266"/>
        <end position="284"/>
    </location>
</feature>
<keyword evidence="13" id="KW-1185">Reference proteome</keyword>
<dbReference type="GO" id="GO:0016887">
    <property type="term" value="F:ATP hydrolysis activity"/>
    <property type="evidence" value="ECO:0007669"/>
    <property type="project" value="InterPro"/>
</dbReference>
<dbReference type="Pfam" id="PF00690">
    <property type="entry name" value="Cation_ATPase_N"/>
    <property type="match status" value="1"/>
</dbReference>
<dbReference type="InterPro" id="IPR018303">
    <property type="entry name" value="ATPase_P-typ_P_site"/>
</dbReference>
<dbReference type="Gene3D" id="1.20.1110.10">
    <property type="entry name" value="Calcium-transporting ATPase, transmembrane domain"/>
    <property type="match status" value="1"/>
</dbReference>
<dbReference type="RefSeq" id="WP_150074192.1">
    <property type="nucleotide sequence ID" value="NZ_VWOX01000001.1"/>
</dbReference>
<dbReference type="EMBL" id="VWOX01000001">
    <property type="protein sequence ID" value="KAA5547085.1"/>
    <property type="molecule type" value="Genomic_DNA"/>
</dbReference>
<dbReference type="Gene3D" id="3.40.1110.10">
    <property type="entry name" value="Calcium-transporting ATPase, cytoplasmic domain N"/>
    <property type="match status" value="1"/>
</dbReference>
<dbReference type="SUPFAM" id="SSF81653">
    <property type="entry name" value="Calcium ATPase, transduction domain A"/>
    <property type="match status" value="1"/>
</dbReference>
<keyword evidence="6" id="KW-1278">Translocase</keyword>
<evidence type="ECO:0000259" key="11">
    <source>
        <dbReference type="SMART" id="SM00831"/>
    </source>
</evidence>
<dbReference type="InterPro" id="IPR006068">
    <property type="entry name" value="ATPase_P-typ_cation-transptr_C"/>
</dbReference>
<evidence type="ECO:0000256" key="3">
    <source>
        <dbReference type="ARBA" id="ARBA00022741"/>
    </source>
</evidence>
<organism evidence="12 13">
    <name type="scientific">Roseiconus nitratireducens</name>
    <dbReference type="NCBI Taxonomy" id="2605748"/>
    <lineage>
        <taxon>Bacteria</taxon>
        <taxon>Pseudomonadati</taxon>
        <taxon>Planctomycetota</taxon>
        <taxon>Planctomycetia</taxon>
        <taxon>Pirellulales</taxon>
        <taxon>Pirellulaceae</taxon>
        <taxon>Roseiconus</taxon>
    </lineage>
</organism>
<dbReference type="Gene3D" id="3.40.50.1000">
    <property type="entry name" value="HAD superfamily/HAD-like"/>
    <property type="match status" value="1"/>
</dbReference>
<dbReference type="SFLD" id="SFLDG00002">
    <property type="entry name" value="C1.7:_P-type_atpase_like"/>
    <property type="match status" value="1"/>
</dbReference>
<feature type="transmembrane region" description="Helical" evidence="10">
    <location>
        <begin position="780"/>
        <end position="799"/>
    </location>
</feature>
<dbReference type="Gene3D" id="2.70.150.10">
    <property type="entry name" value="Calcium-transporting ATPase, cytoplasmic transduction domain A"/>
    <property type="match status" value="1"/>
</dbReference>
<feature type="transmembrane region" description="Helical" evidence="10">
    <location>
        <begin position="707"/>
        <end position="733"/>
    </location>
</feature>
<gene>
    <name evidence="12" type="ORF">FYK55_01310</name>
</gene>
<protein>
    <submittedName>
        <fullName evidence="12">HAD-IC family P-type ATPase</fullName>
    </submittedName>
</protein>
<evidence type="ECO:0000313" key="12">
    <source>
        <dbReference type="EMBL" id="KAA5547085.1"/>
    </source>
</evidence>
<dbReference type="SMART" id="SM00831">
    <property type="entry name" value="Cation_ATPase_N"/>
    <property type="match status" value="1"/>
</dbReference>
<feature type="transmembrane region" description="Helical" evidence="10">
    <location>
        <begin position="102"/>
        <end position="118"/>
    </location>
</feature>
<reference evidence="12 13" key="1">
    <citation type="submission" date="2019-08" db="EMBL/GenBank/DDBJ databases">
        <authorList>
            <person name="Dhanesh K."/>
            <person name="Kumar G."/>
            <person name="Sasikala C."/>
            <person name="Venkata Ramana C."/>
        </authorList>
    </citation>
    <scope>NUCLEOTIDE SEQUENCE [LARGE SCALE GENOMIC DNA]</scope>
    <source>
        <strain evidence="12 13">JC645</strain>
    </source>
</reference>
<feature type="region of interest" description="Disordered" evidence="9">
    <location>
        <begin position="1"/>
        <end position="24"/>
    </location>
</feature>
<dbReference type="SUPFAM" id="SSF81665">
    <property type="entry name" value="Calcium ATPase, transmembrane domain M"/>
    <property type="match status" value="1"/>
</dbReference>
<keyword evidence="7 10" id="KW-1133">Transmembrane helix</keyword>
<comment type="subcellular location">
    <subcellularLocation>
        <location evidence="1">Membrane</location>
        <topology evidence="1">Multi-pass membrane protein</topology>
    </subcellularLocation>
</comment>
<dbReference type="InterPro" id="IPR036412">
    <property type="entry name" value="HAD-like_sf"/>
</dbReference>
<dbReference type="InterPro" id="IPR023299">
    <property type="entry name" value="ATPase_P-typ_cyto_dom_N"/>
</dbReference>
<keyword evidence="5" id="KW-0460">Magnesium</keyword>
<dbReference type="NCBIfam" id="TIGR01494">
    <property type="entry name" value="ATPase_P-type"/>
    <property type="match status" value="2"/>
</dbReference>
<dbReference type="Pfam" id="PF00689">
    <property type="entry name" value="Cation_ATPase_C"/>
    <property type="match status" value="1"/>
</dbReference>
<dbReference type="SFLD" id="SFLDF00027">
    <property type="entry name" value="p-type_atpase"/>
    <property type="match status" value="1"/>
</dbReference>
<evidence type="ECO:0000256" key="6">
    <source>
        <dbReference type="ARBA" id="ARBA00022967"/>
    </source>
</evidence>
<keyword evidence="4" id="KW-0067">ATP-binding</keyword>
<dbReference type="InterPro" id="IPR044492">
    <property type="entry name" value="P_typ_ATPase_HD_dom"/>
</dbReference>
<evidence type="ECO:0000256" key="2">
    <source>
        <dbReference type="ARBA" id="ARBA00022692"/>
    </source>
</evidence>
<evidence type="ECO:0000256" key="5">
    <source>
        <dbReference type="ARBA" id="ARBA00022842"/>
    </source>
</evidence>
<dbReference type="PRINTS" id="PR00119">
    <property type="entry name" value="CATATPASE"/>
</dbReference>
<sequence length="932" mass="100518">MTHQTETPRSIPSNEAQGKVSKQPWASLTVDEVLKRLETDANDGLTSDQVRQRSRRYGANTLQTSDGPTWPQVLARQFFDALILILLIAAGISLAIGEWTDAVTILAIVLLNGLLGFFQEWKAERALADLRNLLQPTCQVVRDGEEQTIEASGLVPGDLVRIVTGSRIPADVRLTRTLNLAIDESALTGESVSSPKRADAVPPETPLAERASMVWMGTAATAGRGDGVVVNIGAETEFGRIAALTESIDRDTTPLQRKLGRLGKQLGIIAILVSLSVGVAGYWAGQQPPMEMFLTAISLAVAVVPEGLPAVVTLTLALGVREMVRRKALLRRLRAAEGLGAATVVCTDKTGTLTQNEMTVRQIWLSAGAVDVTGVGYDPAGHFESGGQRVDYRDRGDLLLLLEAGLHCNHAALVHDAAGWHGRGEPTEGALVVGAYKAWLEPPASVAPVAEFSFSSDRKRMTVVEHARDGLLAYVKGAPEIILERCVQIRDGDQTRPMEEADERRARQAFSQMAAQGLRTLAIAQRPLSRDQSLDEDQVEQQLELLGIVGMMDPPRVSVPQAIQVAGQAGIRVLMITGDSAVTATAIARQIGLRVDRAITGQELNALSDDELARSVRERVLFARTTPEHKLRIVTALQSQGEIVGMTGDGVNDAPALKKADIGIAMGKRGTDVAKGVSDIVLTDDNFSSIVGAIEEGRRQYDNIQKFVRYLLSSNTGEVVAIFCNILIGGPLIFLPVQILWMNLVTDGMTAVALGLEPAEKSVMQRPPRRPSEPVLDARGFAMILALGSYIGLASLWLFHDYLSSGDPVKVAAAQTAAFTCIVLIEKANVLNFRSLRSPLHHVGFFSNPWVLAALALTISLQVAAVYVPVLQNALRTVPLDAETWGRMVVLVLPVFVIPELCKWLWSLFRHVPDASTADQHSSIAVTESVSS</sequence>
<dbReference type="FunFam" id="3.40.50.1000:FF:000083">
    <property type="entry name" value="Sodium/potassium-transporting ATPase subunit alpha"/>
    <property type="match status" value="1"/>
</dbReference>
<proteinExistence type="predicted"/>
<dbReference type="GO" id="GO:0016020">
    <property type="term" value="C:membrane"/>
    <property type="evidence" value="ECO:0007669"/>
    <property type="project" value="UniProtKB-SubCell"/>
</dbReference>
<evidence type="ECO:0000256" key="10">
    <source>
        <dbReference type="SAM" id="Phobius"/>
    </source>
</evidence>
<dbReference type="GO" id="GO:0005524">
    <property type="term" value="F:ATP binding"/>
    <property type="evidence" value="ECO:0007669"/>
    <property type="project" value="UniProtKB-KW"/>
</dbReference>
<keyword evidence="3" id="KW-0547">Nucleotide-binding</keyword>
<comment type="caution">
    <text evidence="12">The sequence shown here is derived from an EMBL/GenBank/DDBJ whole genome shotgun (WGS) entry which is preliminary data.</text>
</comment>
<evidence type="ECO:0000256" key="7">
    <source>
        <dbReference type="ARBA" id="ARBA00022989"/>
    </source>
</evidence>
<dbReference type="Proteomes" id="UP000324479">
    <property type="component" value="Unassembled WGS sequence"/>
</dbReference>
<feature type="domain" description="Cation-transporting P-type ATPase N-terminal" evidence="11">
    <location>
        <begin position="24"/>
        <end position="98"/>
    </location>
</feature>
<dbReference type="InterPro" id="IPR004014">
    <property type="entry name" value="ATPase_P-typ_cation-transptr_N"/>
</dbReference>
<dbReference type="PROSITE" id="PS00154">
    <property type="entry name" value="ATPASE_E1_E2"/>
    <property type="match status" value="1"/>
</dbReference>
<dbReference type="FunFam" id="1.20.1110.10:FF:000065">
    <property type="entry name" value="Sarcoplasmic/endoplasmic reticulum calcium ATPase 1"/>
    <property type="match status" value="1"/>
</dbReference>
<name>A0A5M6DNS2_9BACT</name>
<evidence type="ECO:0000256" key="8">
    <source>
        <dbReference type="ARBA" id="ARBA00023136"/>
    </source>
</evidence>
<keyword evidence="8 10" id="KW-0472">Membrane</keyword>
<dbReference type="Pfam" id="PF13246">
    <property type="entry name" value="Cation_ATPase"/>
    <property type="match status" value="1"/>
</dbReference>
<evidence type="ECO:0000313" key="13">
    <source>
        <dbReference type="Proteomes" id="UP000324479"/>
    </source>
</evidence>
<accession>A0A5M6DNS2</accession>
<keyword evidence="2 10" id="KW-0812">Transmembrane</keyword>
<feature type="transmembrane region" description="Helical" evidence="10">
    <location>
        <begin position="78"/>
        <end position="96"/>
    </location>
</feature>
<dbReference type="SUPFAM" id="SSF81660">
    <property type="entry name" value="Metal cation-transporting ATPase, ATP-binding domain N"/>
    <property type="match status" value="1"/>
</dbReference>
<evidence type="ECO:0000256" key="4">
    <source>
        <dbReference type="ARBA" id="ARBA00022840"/>
    </source>
</evidence>
<dbReference type="AlphaFoldDB" id="A0A5M6DNS2"/>
<feature type="transmembrane region" description="Helical" evidence="10">
    <location>
        <begin position="296"/>
        <end position="320"/>
    </location>
</feature>
<dbReference type="InterPro" id="IPR023214">
    <property type="entry name" value="HAD_sf"/>
</dbReference>
<dbReference type="InterPro" id="IPR008250">
    <property type="entry name" value="ATPase_P-typ_transduc_dom_A_sf"/>
</dbReference>
<dbReference type="InterPro" id="IPR023298">
    <property type="entry name" value="ATPase_P-typ_TM_dom_sf"/>
</dbReference>
<feature type="compositionally biased region" description="Polar residues" evidence="9">
    <location>
        <begin position="1"/>
        <end position="16"/>
    </location>
</feature>
<dbReference type="InterPro" id="IPR001757">
    <property type="entry name" value="P_typ_ATPase"/>
</dbReference>
<dbReference type="PRINTS" id="PR00120">
    <property type="entry name" value="HATPASE"/>
</dbReference>
<dbReference type="SFLD" id="SFLDS00003">
    <property type="entry name" value="Haloacid_Dehalogenase"/>
    <property type="match status" value="1"/>
</dbReference>